<dbReference type="InParanoid" id="A0A136ILA0"/>
<feature type="region of interest" description="Disordered" evidence="1">
    <location>
        <begin position="326"/>
        <end position="366"/>
    </location>
</feature>
<feature type="transmembrane region" description="Helical" evidence="2">
    <location>
        <begin position="43"/>
        <end position="66"/>
    </location>
</feature>
<dbReference type="EMBL" id="KQ964276">
    <property type="protein sequence ID" value="KXJ85723.1"/>
    <property type="molecule type" value="Genomic_DNA"/>
</dbReference>
<dbReference type="OrthoDB" id="3210850at2759"/>
<protein>
    <submittedName>
        <fullName evidence="3">Uncharacterized protein</fullName>
    </submittedName>
</protein>
<evidence type="ECO:0000256" key="1">
    <source>
        <dbReference type="SAM" id="MobiDB-lite"/>
    </source>
</evidence>
<reference evidence="4" key="1">
    <citation type="submission" date="2016-02" db="EMBL/GenBank/DDBJ databases">
        <title>Draft genome sequence of Microdochium bolleyi, a fungal endophyte of beachgrass.</title>
        <authorList>
            <consortium name="DOE Joint Genome Institute"/>
            <person name="David A.S."/>
            <person name="May G."/>
            <person name="Haridas S."/>
            <person name="Lim J."/>
            <person name="Wang M."/>
            <person name="Labutti K."/>
            <person name="Lipzen A."/>
            <person name="Barry K."/>
            <person name="Grigoriev I.V."/>
        </authorList>
    </citation>
    <scope>NUCLEOTIDE SEQUENCE [LARGE SCALE GENOMIC DNA]</scope>
    <source>
        <strain evidence="4">J235TASD1</strain>
    </source>
</reference>
<evidence type="ECO:0000313" key="3">
    <source>
        <dbReference type="EMBL" id="KXJ85723.1"/>
    </source>
</evidence>
<feature type="region of interest" description="Disordered" evidence="1">
    <location>
        <begin position="382"/>
        <end position="423"/>
    </location>
</feature>
<evidence type="ECO:0000256" key="2">
    <source>
        <dbReference type="SAM" id="Phobius"/>
    </source>
</evidence>
<keyword evidence="2" id="KW-0812">Transmembrane</keyword>
<feature type="transmembrane region" description="Helical" evidence="2">
    <location>
        <begin position="299"/>
        <end position="321"/>
    </location>
</feature>
<keyword evidence="2" id="KW-1133">Transmembrane helix</keyword>
<accession>A0A136ILA0</accession>
<feature type="transmembrane region" description="Helical" evidence="2">
    <location>
        <begin position="210"/>
        <end position="234"/>
    </location>
</feature>
<evidence type="ECO:0000313" key="4">
    <source>
        <dbReference type="Proteomes" id="UP000070501"/>
    </source>
</evidence>
<organism evidence="3 4">
    <name type="scientific">Microdochium bolleyi</name>
    <dbReference type="NCBI Taxonomy" id="196109"/>
    <lineage>
        <taxon>Eukaryota</taxon>
        <taxon>Fungi</taxon>
        <taxon>Dikarya</taxon>
        <taxon>Ascomycota</taxon>
        <taxon>Pezizomycotina</taxon>
        <taxon>Sordariomycetes</taxon>
        <taxon>Xylariomycetidae</taxon>
        <taxon>Xylariales</taxon>
        <taxon>Microdochiaceae</taxon>
        <taxon>Microdochium</taxon>
    </lineage>
</organism>
<feature type="transmembrane region" description="Helical" evidence="2">
    <location>
        <begin position="270"/>
        <end position="287"/>
    </location>
</feature>
<proteinExistence type="predicted"/>
<keyword evidence="4" id="KW-1185">Reference proteome</keyword>
<feature type="compositionally biased region" description="Basic and acidic residues" evidence="1">
    <location>
        <begin position="332"/>
        <end position="350"/>
    </location>
</feature>
<gene>
    <name evidence="3" type="ORF">Micbo1qcDRAFT_237371</name>
</gene>
<feature type="transmembrane region" description="Helical" evidence="2">
    <location>
        <begin position="112"/>
        <end position="132"/>
    </location>
</feature>
<feature type="compositionally biased region" description="Basic and acidic residues" evidence="1">
    <location>
        <begin position="388"/>
        <end position="410"/>
    </location>
</feature>
<feature type="transmembrane region" description="Helical" evidence="2">
    <location>
        <begin position="180"/>
        <end position="198"/>
    </location>
</feature>
<dbReference type="Proteomes" id="UP000070501">
    <property type="component" value="Unassembled WGS sequence"/>
</dbReference>
<dbReference type="PANTHER" id="PTHR38848:SF3">
    <property type="entry name" value="G-PROTEIN COUPLED RECEPTORS FAMILY 3 PROFILE DOMAIN-CONTAINING PROTEIN"/>
    <property type="match status" value="1"/>
</dbReference>
<feature type="transmembrane region" description="Helical" evidence="2">
    <location>
        <begin position="78"/>
        <end position="100"/>
    </location>
</feature>
<dbReference type="PANTHER" id="PTHR38848">
    <property type="entry name" value="G-PROTEIN COUPLED RECEPTORS FAMILY 3 PROFILE DOMAIN-CONTAINING PROTEIN"/>
    <property type="match status" value="1"/>
</dbReference>
<name>A0A136ILA0_9PEZI</name>
<dbReference type="AlphaFoldDB" id="A0A136ILA0"/>
<sequence length="423" mass="46347">MASSSPQPAATAGSPWVVDATAVLLLHHESRSYRSPEPLPARIIGILFTLFTAGACAILFSHRVVAIKSWSRLPYIRWLVILQYAGAFLYTVFSSIVQYGLNPNEDAEVCSASALVCIMLYAIMKVLLYLFLADRLHVVRSSVKSRKQSKLFLFHTIGIAGERRAIPMFPSIAPSDVERAVCIVILAIVFIFLRLHYLEGDICIIGVQRVMMIIGISFDALINVYLTSFFLYYLSKSFNLRPFKSWGGSGIQSLGSDERAQPLRVEISKLTLRTTIGLGITLIATITNLTTMTIMNGEVLWLCFLTCKADILLCVLVLHYMSTGGGRHRQRAHDTSLERSFQEPSARRENVSSLKGGGTDHPYLPDISPDLHPVASGCGCGGSSGGMGHDRIETDAPERRGSPHVRERTAADASNGDKISAAV</sequence>
<keyword evidence="2" id="KW-0472">Membrane</keyword>